<keyword evidence="1" id="KW-1133">Transmembrane helix</keyword>
<comment type="caution">
    <text evidence="2">The sequence shown here is derived from an EMBL/GenBank/DDBJ whole genome shotgun (WGS) entry which is preliminary data.</text>
</comment>
<dbReference type="InterPro" id="IPR009339">
    <property type="entry name" value="DUF998"/>
</dbReference>
<feature type="transmembrane region" description="Helical" evidence="1">
    <location>
        <begin position="66"/>
        <end position="87"/>
    </location>
</feature>
<protein>
    <recommendedName>
        <fullName evidence="4">DUF998 domain-containing protein</fullName>
    </recommendedName>
</protein>
<feature type="transmembrane region" description="Helical" evidence="1">
    <location>
        <begin position="94"/>
        <end position="113"/>
    </location>
</feature>
<evidence type="ECO:0000313" key="3">
    <source>
        <dbReference type="Proteomes" id="UP000741863"/>
    </source>
</evidence>
<accession>A0ABS2P694</accession>
<keyword evidence="3" id="KW-1185">Reference proteome</keyword>
<feature type="transmembrane region" description="Helical" evidence="1">
    <location>
        <begin position="119"/>
        <end position="140"/>
    </location>
</feature>
<evidence type="ECO:0008006" key="4">
    <source>
        <dbReference type="Google" id="ProtNLM"/>
    </source>
</evidence>
<keyword evidence="1" id="KW-0472">Membrane</keyword>
<reference evidence="2 3" key="1">
    <citation type="submission" date="2021-01" db="EMBL/GenBank/DDBJ databases">
        <title>Genomic Encyclopedia of Type Strains, Phase IV (KMG-IV): sequencing the most valuable type-strain genomes for metagenomic binning, comparative biology and taxonomic classification.</title>
        <authorList>
            <person name="Goeker M."/>
        </authorList>
    </citation>
    <scope>NUCLEOTIDE SEQUENCE [LARGE SCALE GENOMIC DNA]</scope>
    <source>
        <strain evidence="2 3">DSM 25540</strain>
    </source>
</reference>
<name>A0ABS2P694_9BACL</name>
<evidence type="ECO:0000256" key="1">
    <source>
        <dbReference type="SAM" id="Phobius"/>
    </source>
</evidence>
<keyword evidence="1" id="KW-0812">Transmembrane</keyword>
<gene>
    <name evidence="2" type="ORF">JOD17_000015</name>
</gene>
<feature type="transmembrane region" description="Helical" evidence="1">
    <location>
        <begin position="152"/>
        <end position="172"/>
    </location>
</feature>
<evidence type="ECO:0000313" key="2">
    <source>
        <dbReference type="EMBL" id="MBM7630924.1"/>
    </source>
</evidence>
<organism evidence="2 3">
    <name type="scientific">Geomicrobium sediminis</name>
    <dbReference type="NCBI Taxonomy" id="1347788"/>
    <lineage>
        <taxon>Bacteria</taxon>
        <taxon>Bacillati</taxon>
        <taxon>Bacillota</taxon>
        <taxon>Bacilli</taxon>
        <taxon>Bacillales</taxon>
        <taxon>Geomicrobium</taxon>
    </lineage>
</organism>
<sequence length="201" mass="22536">MNRWYWIGITAWILSLVPLLYEPIAIAASPVPYNPMLQPMSDLGVTVCKENAYPLVHSLMICSPHYVIVNALFTLSGVAYVVGALALRRFVSERLPFVLLMLFAIGAIISGLVPADVNFVAHTIPALTMFFVPVVIGFYAKRMHVAKVWNWSIFWLMILIFVGMVLTVFFPIGGLLQRSFYALVVVWGVGFMVLLRRKQGD</sequence>
<proteinExistence type="predicted"/>
<dbReference type="Pfam" id="PF06197">
    <property type="entry name" value="DUF998"/>
    <property type="match status" value="1"/>
</dbReference>
<dbReference type="RefSeq" id="WP_204695089.1">
    <property type="nucleotide sequence ID" value="NZ_JAFBEC010000001.1"/>
</dbReference>
<dbReference type="Proteomes" id="UP000741863">
    <property type="component" value="Unassembled WGS sequence"/>
</dbReference>
<dbReference type="EMBL" id="JAFBEC010000001">
    <property type="protein sequence ID" value="MBM7630924.1"/>
    <property type="molecule type" value="Genomic_DNA"/>
</dbReference>
<feature type="transmembrane region" description="Helical" evidence="1">
    <location>
        <begin position="178"/>
        <end position="195"/>
    </location>
</feature>